<evidence type="ECO:0000259" key="5">
    <source>
        <dbReference type="PROSITE" id="PS51007"/>
    </source>
</evidence>
<dbReference type="Gene3D" id="2.120.10.30">
    <property type="entry name" value="TolB, C-terminal domain"/>
    <property type="match status" value="1"/>
</dbReference>
<dbReference type="SUPFAM" id="SSF50952">
    <property type="entry name" value="Soluble quinoprotein glucose dehydrogenase"/>
    <property type="match status" value="1"/>
</dbReference>
<dbReference type="OrthoDB" id="219211at2"/>
<dbReference type="Proteomes" id="UP000319817">
    <property type="component" value="Chromosome"/>
</dbReference>
<dbReference type="Gene3D" id="1.10.760.10">
    <property type="entry name" value="Cytochrome c-like domain"/>
    <property type="match status" value="2"/>
</dbReference>
<keyword evidence="2 4" id="KW-0479">Metal-binding</keyword>
<dbReference type="GO" id="GO:0020037">
    <property type="term" value="F:heme binding"/>
    <property type="evidence" value="ECO:0007669"/>
    <property type="project" value="InterPro"/>
</dbReference>
<feature type="domain" description="Cytochrome c" evidence="5">
    <location>
        <begin position="55"/>
        <end position="200"/>
    </location>
</feature>
<dbReference type="InterPro" id="IPR011041">
    <property type="entry name" value="Quinoprot_gluc/sorb_DH_b-prop"/>
</dbReference>
<dbReference type="InterPro" id="IPR013427">
    <property type="entry name" value="Haem-bd_dom_put"/>
</dbReference>
<evidence type="ECO:0000256" key="1">
    <source>
        <dbReference type="ARBA" id="ARBA00022617"/>
    </source>
</evidence>
<evidence type="ECO:0000256" key="4">
    <source>
        <dbReference type="PROSITE-ProRule" id="PRU00433"/>
    </source>
</evidence>
<dbReference type="InterPro" id="IPR009056">
    <property type="entry name" value="Cyt_c-like_dom"/>
</dbReference>
<dbReference type="InterPro" id="IPR036909">
    <property type="entry name" value="Cyt_c-like_dom_sf"/>
</dbReference>
<name>A0A517NXE3_9BACT</name>
<sequence>MRLSFPIAFVSSLAFTAICAQKGLAVETLRHPLSLEQQLKNVPVAYLAEQTQLRGDAQRGALVFYKSAAACVNCHSSGEGSSPLGPNLAEVGKDTDGKAVSDQHLIESLLYPSRSIRKGFETVNIVTSDGDVVSGMQINETSESWELRDAADLTKTIVVNKDDVETVKRSDKSMMPEGLMATIASQRDFLDLAAYVFAVARGGVEAAESLRPTPEQIAVKDDSINLDHAGIIQGLRAKDYTAGEKIYHGYCFNCHGNDGNTPSLPTARAFGKDKLKFGADPYKMFMTLTNGSGLMAPMSHLTPKERYQVVHYIREAFMKDSNPEYFKTTKKYLADLPVGTRDGTDVKPIDRDFGPALASQLQRKFSSVLTIPLGDLTVSYDLHTMNQAGVWMGGVLDLSQTQHARDRGEGTADPAGDLIESLSKWQWGHDGTLDYPRDGLRPRGPLPSNWLNYRGHYLHGKQVVLSFAIDGREILEYAQPGPTTQSLTRTLRIGAGPELIVEMSTAKKGASPKTTESTIAVETPADSWFAAEIDGERQGMQFGMDEQNRVVLRIAASDQSRLVSITTGVAHSQDILRTVLTTDAAAVIDPATLRAGGPKLWPDELTTVGTLGLEQGAYALDTLTIPDSTPWITWFRTSALDFFADGRMALATYGGDVWIVSGIDDDLRELKWKRFAGGLYEPMGLRVVDEQIYVTCKDRLTRLHDADENGEADFYESFNADEDVSVNFHAFNFDLQTDAEGNFYYAKSGHGTDSDIPGHVVKISADGSQRSVYCTGFRTPNGMGSLPDGRLTASDNQGQWTPAGKINLLRSGGYYGWVGNYSIPGMWEPGGGKIDIDKVVPRQEFDPPLVWMPQDFDNSSGGQIDASDPRFGPLHGRLLHTSFGKGWMSYLMMQDFGDVAQAAIIKLPFDFQTGIMRGRTNPHDGQIYATGLQGWNGGGRVGLLGQGVQRLRYTGKPLLMVSDCQVEPEGLRLTFNFQQDSSVAANLDSYQVKHWNYKREKSYGSDQYSPSTGKKGAENMNVVAAELSDDGRSVLLKVPDLQPVDQVHIIVNTKSADGPDFAEEIFWTINQVPANQVPANQVPANPASDK</sequence>
<keyword evidence="1 4" id="KW-0349">Heme</keyword>
<evidence type="ECO:0000313" key="7">
    <source>
        <dbReference type="Proteomes" id="UP000319817"/>
    </source>
</evidence>
<dbReference type="EMBL" id="CP036526">
    <property type="protein sequence ID" value="QDT11803.1"/>
    <property type="molecule type" value="Genomic_DNA"/>
</dbReference>
<keyword evidence="3 4" id="KW-0408">Iron</keyword>
<dbReference type="Pfam" id="PF13442">
    <property type="entry name" value="Cytochrome_CBB3"/>
    <property type="match status" value="1"/>
</dbReference>
<dbReference type="PANTHER" id="PTHR33546:SF1">
    <property type="entry name" value="LARGE, MULTIFUNCTIONAL SECRETED PROTEIN"/>
    <property type="match status" value="1"/>
</dbReference>
<keyword evidence="7" id="KW-1185">Reference proteome</keyword>
<protein>
    <submittedName>
        <fullName evidence="6">Cytochrome c</fullName>
    </submittedName>
</protein>
<accession>A0A517NXE3</accession>
<dbReference type="NCBIfam" id="TIGR02603">
    <property type="entry name" value="CxxCH_TIGR02603"/>
    <property type="match status" value="1"/>
</dbReference>
<proteinExistence type="predicted"/>
<reference evidence="6 7" key="1">
    <citation type="submission" date="2019-02" db="EMBL/GenBank/DDBJ databases">
        <title>Deep-cultivation of Planctomycetes and their phenomic and genomic characterization uncovers novel biology.</title>
        <authorList>
            <person name="Wiegand S."/>
            <person name="Jogler M."/>
            <person name="Boedeker C."/>
            <person name="Pinto D."/>
            <person name="Vollmers J."/>
            <person name="Rivas-Marin E."/>
            <person name="Kohn T."/>
            <person name="Peeters S.H."/>
            <person name="Heuer A."/>
            <person name="Rast P."/>
            <person name="Oberbeckmann S."/>
            <person name="Bunk B."/>
            <person name="Jeske O."/>
            <person name="Meyerdierks A."/>
            <person name="Storesund J.E."/>
            <person name="Kallscheuer N."/>
            <person name="Luecker S."/>
            <person name="Lage O.M."/>
            <person name="Pohl T."/>
            <person name="Merkel B.J."/>
            <person name="Hornburger P."/>
            <person name="Mueller R.-W."/>
            <person name="Bruemmer F."/>
            <person name="Labrenz M."/>
            <person name="Spormann A.M."/>
            <person name="Op den Camp H."/>
            <person name="Overmann J."/>
            <person name="Amann R."/>
            <person name="Jetten M.S.M."/>
            <person name="Mascher T."/>
            <person name="Medema M.H."/>
            <person name="Devos D.P."/>
            <person name="Kaster A.-K."/>
            <person name="Ovreas L."/>
            <person name="Rohde M."/>
            <person name="Galperin M.Y."/>
            <person name="Jogler C."/>
        </authorList>
    </citation>
    <scope>NUCLEOTIDE SEQUENCE [LARGE SCALE GENOMIC DNA]</scope>
    <source>
        <strain evidence="6 7">K23_9</strain>
    </source>
</reference>
<feature type="domain" description="Cytochrome c" evidence="5">
    <location>
        <begin position="238"/>
        <end position="317"/>
    </location>
</feature>
<dbReference type="AlphaFoldDB" id="A0A517NXE3"/>
<dbReference type="SUPFAM" id="SSF46626">
    <property type="entry name" value="Cytochrome c"/>
    <property type="match status" value="2"/>
</dbReference>
<dbReference type="InterPro" id="IPR046476">
    <property type="entry name" value="DUF6797"/>
</dbReference>
<dbReference type="GO" id="GO:0046872">
    <property type="term" value="F:metal ion binding"/>
    <property type="evidence" value="ECO:0007669"/>
    <property type="project" value="UniProtKB-KW"/>
</dbReference>
<dbReference type="PROSITE" id="PS51007">
    <property type="entry name" value="CYTC"/>
    <property type="match status" value="2"/>
</dbReference>
<dbReference type="GO" id="GO:0009055">
    <property type="term" value="F:electron transfer activity"/>
    <property type="evidence" value="ECO:0007669"/>
    <property type="project" value="InterPro"/>
</dbReference>
<dbReference type="InterPro" id="IPR011042">
    <property type="entry name" value="6-blade_b-propeller_TolB-like"/>
</dbReference>
<evidence type="ECO:0000313" key="6">
    <source>
        <dbReference type="EMBL" id="QDT11803.1"/>
    </source>
</evidence>
<dbReference type="Pfam" id="PF20601">
    <property type="entry name" value="DUF6797"/>
    <property type="match status" value="1"/>
</dbReference>
<evidence type="ECO:0000256" key="2">
    <source>
        <dbReference type="ARBA" id="ARBA00022723"/>
    </source>
</evidence>
<dbReference type="PANTHER" id="PTHR33546">
    <property type="entry name" value="LARGE, MULTIFUNCTIONAL SECRETED PROTEIN-RELATED"/>
    <property type="match status" value="1"/>
</dbReference>
<organism evidence="6 7">
    <name type="scientific">Stieleria marina</name>
    <dbReference type="NCBI Taxonomy" id="1930275"/>
    <lineage>
        <taxon>Bacteria</taxon>
        <taxon>Pseudomonadati</taxon>
        <taxon>Planctomycetota</taxon>
        <taxon>Planctomycetia</taxon>
        <taxon>Pirellulales</taxon>
        <taxon>Pirellulaceae</taxon>
        <taxon>Stieleria</taxon>
    </lineage>
</organism>
<evidence type="ECO:0000256" key="3">
    <source>
        <dbReference type="ARBA" id="ARBA00023004"/>
    </source>
</evidence>
<gene>
    <name evidence="6" type="ORF">K239x_38030</name>
</gene>